<evidence type="ECO:0000259" key="1">
    <source>
        <dbReference type="Pfam" id="PF19954"/>
    </source>
</evidence>
<dbReference type="InterPro" id="IPR045429">
    <property type="entry name" value="EAD10"/>
</dbReference>
<reference evidence="2" key="1">
    <citation type="submission" date="2021-05" db="EMBL/GenBank/DDBJ databases">
        <authorList>
            <person name="Pietrasiak N."/>
            <person name="Ward R."/>
            <person name="Stajich J.E."/>
            <person name="Kurbessoian T."/>
        </authorList>
    </citation>
    <scope>NUCLEOTIDE SEQUENCE</scope>
    <source>
        <strain evidence="2">CPER-KK1</strain>
    </source>
</reference>
<organism evidence="2 3">
    <name type="scientific">Symplocastrum torsivum CPER-KK1</name>
    <dbReference type="NCBI Taxonomy" id="450513"/>
    <lineage>
        <taxon>Bacteria</taxon>
        <taxon>Bacillati</taxon>
        <taxon>Cyanobacteriota</taxon>
        <taxon>Cyanophyceae</taxon>
        <taxon>Oscillatoriophycideae</taxon>
        <taxon>Oscillatoriales</taxon>
        <taxon>Microcoleaceae</taxon>
        <taxon>Symplocastrum</taxon>
    </lineage>
</organism>
<dbReference type="Proteomes" id="UP000753908">
    <property type="component" value="Unassembled WGS sequence"/>
</dbReference>
<proteinExistence type="predicted"/>
<dbReference type="AlphaFoldDB" id="A0A951PT80"/>
<feature type="domain" description="Effector-associated" evidence="1">
    <location>
        <begin position="1"/>
        <end position="69"/>
    </location>
</feature>
<dbReference type="EMBL" id="JAHHIF010000059">
    <property type="protein sequence ID" value="MBW4548333.1"/>
    <property type="molecule type" value="Genomic_DNA"/>
</dbReference>
<accession>A0A951PT80</accession>
<reference evidence="2" key="2">
    <citation type="journal article" date="2022" name="Microbiol. Resour. Announc.">
        <title>Metagenome Sequencing to Explore Phylogenomics of Terrestrial Cyanobacteria.</title>
        <authorList>
            <person name="Ward R.D."/>
            <person name="Stajich J.E."/>
            <person name="Johansen J.R."/>
            <person name="Huntemann M."/>
            <person name="Clum A."/>
            <person name="Foster B."/>
            <person name="Foster B."/>
            <person name="Roux S."/>
            <person name="Palaniappan K."/>
            <person name="Varghese N."/>
            <person name="Mukherjee S."/>
            <person name="Reddy T.B.K."/>
            <person name="Daum C."/>
            <person name="Copeland A."/>
            <person name="Chen I.A."/>
            <person name="Ivanova N.N."/>
            <person name="Kyrpides N.C."/>
            <person name="Shapiro N."/>
            <person name="Eloe-Fadrosh E.A."/>
            <person name="Pietrasiak N."/>
        </authorList>
    </citation>
    <scope>NUCLEOTIDE SEQUENCE</scope>
    <source>
        <strain evidence="2">CPER-KK1</strain>
    </source>
</reference>
<dbReference type="Pfam" id="PF19954">
    <property type="entry name" value="EAD10"/>
    <property type="match status" value="1"/>
</dbReference>
<evidence type="ECO:0000313" key="3">
    <source>
        <dbReference type="Proteomes" id="UP000753908"/>
    </source>
</evidence>
<protein>
    <recommendedName>
        <fullName evidence="1">Effector-associated domain-containing protein</fullName>
    </recommendedName>
</protein>
<evidence type="ECO:0000313" key="2">
    <source>
        <dbReference type="EMBL" id="MBW4548333.1"/>
    </source>
</evidence>
<name>A0A951PT80_9CYAN</name>
<comment type="caution">
    <text evidence="2">The sequence shown here is derived from an EMBL/GenBank/DDBJ whole genome shotgun (WGS) entry which is preliminary data.</text>
</comment>
<gene>
    <name evidence="2" type="ORF">KME25_28420</name>
</gene>
<sequence>MTVPDELNAILDRITNHQQTESDMAILRQWFGSGTQIVSQVGKYAVNLGQEHDIHVGDRIYQGASAEAIYSNRQGG</sequence>